<dbReference type="Pfam" id="PF26411">
    <property type="entry name" value="LAGLIDADG_4"/>
    <property type="match status" value="1"/>
</dbReference>
<dbReference type="KEGG" id="haad:MW046_12750"/>
<dbReference type="InterPro" id="IPR027434">
    <property type="entry name" value="Homing_endonucl"/>
</dbReference>
<dbReference type="Proteomes" id="UP000831768">
    <property type="component" value="Chromosome"/>
</dbReference>
<evidence type="ECO:0000313" key="2">
    <source>
        <dbReference type="Proteomes" id="UP000831768"/>
    </source>
</evidence>
<dbReference type="AlphaFoldDB" id="A0A8U0A171"/>
<protein>
    <submittedName>
        <fullName evidence="1">Cobalamin biosynthesis protein</fullName>
    </submittedName>
</protein>
<gene>
    <name evidence="1" type="ORF">MW046_12750</name>
</gene>
<dbReference type="EMBL" id="CP096019">
    <property type="protein sequence ID" value="UPM42812.1"/>
    <property type="molecule type" value="Genomic_DNA"/>
</dbReference>
<dbReference type="RefSeq" id="WP_247993483.1">
    <property type="nucleotide sequence ID" value="NZ_CP096019.1"/>
</dbReference>
<reference evidence="1" key="1">
    <citation type="submission" date="2022-04" db="EMBL/GenBank/DDBJ databases">
        <title>Halocatena sp. nov., isolated from a salt lake.</title>
        <authorList>
            <person name="Cui H.-L."/>
        </authorList>
    </citation>
    <scope>NUCLEOTIDE SEQUENCE</scope>
    <source>
        <strain evidence="1">AD-1</strain>
    </source>
</reference>
<sequence length="242" mass="26311">MRDRDSDRTPLTDRHLTSTPETAYFWGRVAGDGTVTTDRVTVRVGDETALDAVAGIVGADAREHTEHTVAAHESAHDATVVRYEEAYELRIPVSPSFAQRATDVGVVTGTDAPENRRFDGFDDHRQQLVRGLLEACGTVCFRESSASVGISFVHDDARLLEALRSLLGDAAPEIPTAELSESSSGGYWFGLASDADPAAFARWVYAGSDDSELYAADRRRKLRRSVERAMGGGVDSLSFSER</sequence>
<accession>A0A8U0A171</accession>
<evidence type="ECO:0000313" key="1">
    <source>
        <dbReference type="EMBL" id="UPM42812.1"/>
    </source>
</evidence>
<proteinExistence type="predicted"/>
<keyword evidence="2" id="KW-1185">Reference proteome</keyword>
<dbReference type="InterPro" id="IPR058749">
    <property type="entry name" value="Homing_endonuclease-like"/>
</dbReference>
<dbReference type="Gene3D" id="3.10.28.10">
    <property type="entry name" value="Homing endonucleases"/>
    <property type="match status" value="1"/>
</dbReference>
<name>A0A8U0A171_9EURY</name>
<organism evidence="1 2">
    <name type="scientific">Halocatena salina</name>
    <dbReference type="NCBI Taxonomy" id="2934340"/>
    <lineage>
        <taxon>Archaea</taxon>
        <taxon>Methanobacteriati</taxon>
        <taxon>Methanobacteriota</taxon>
        <taxon>Stenosarchaea group</taxon>
        <taxon>Halobacteria</taxon>
        <taxon>Halobacteriales</taxon>
        <taxon>Natronomonadaceae</taxon>
        <taxon>Halocatena</taxon>
    </lineage>
</organism>
<dbReference type="GeneID" id="71928931"/>